<keyword evidence="2" id="KW-0472">Membrane</keyword>
<dbReference type="Proteomes" id="UP000727993">
    <property type="component" value="Unassembled WGS sequence"/>
</dbReference>
<feature type="compositionally biased region" description="Low complexity" evidence="1">
    <location>
        <begin position="156"/>
        <end position="186"/>
    </location>
</feature>
<comment type="caution">
    <text evidence="3">The sequence shown here is derived from an EMBL/GenBank/DDBJ whole genome shotgun (WGS) entry which is preliminary data.</text>
</comment>
<dbReference type="EMBL" id="JADJZA010000001">
    <property type="protein sequence ID" value="MBK9296157.1"/>
    <property type="molecule type" value="Genomic_DNA"/>
</dbReference>
<evidence type="ECO:0000313" key="4">
    <source>
        <dbReference type="Proteomes" id="UP000727993"/>
    </source>
</evidence>
<gene>
    <name evidence="3" type="ORF">IPN02_04655</name>
</gene>
<feature type="transmembrane region" description="Helical" evidence="2">
    <location>
        <begin position="6"/>
        <end position="26"/>
    </location>
</feature>
<feature type="compositionally biased region" description="Basic and acidic residues" evidence="1">
    <location>
        <begin position="91"/>
        <end position="102"/>
    </location>
</feature>
<name>A0A936TDK8_9ACTN</name>
<accession>A0A936TDK8</accession>
<evidence type="ECO:0000313" key="3">
    <source>
        <dbReference type="EMBL" id="MBK9296157.1"/>
    </source>
</evidence>
<keyword evidence="2" id="KW-0812">Transmembrane</keyword>
<organism evidence="3 4">
    <name type="scientific">Candidatus Neomicrothrix subdominans</name>
    <dbReference type="NCBI Taxonomy" id="2954438"/>
    <lineage>
        <taxon>Bacteria</taxon>
        <taxon>Bacillati</taxon>
        <taxon>Actinomycetota</taxon>
        <taxon>Acidimicrobiia</taxon>
        <taxon>Acidimicrobiales</taxon>
        <taxon>Microthrixaceae</taxon>
        <taxon>Candidatus Neomicrothrix</taxon>
    </lineage>
</organism>
<sequence>MGTIGGLVVPLVVAAAIGFVVGWFFARAGRGPDGVAQGRSDADGAEPGSDDVDERVARLEADYARRVEVFSKREAELITAGRKVVEQLRQREGELAELRDEGASDGQPPTPVPSAPGRQEPEPSTAEPTRRNERPVGPSTEPAEPAEPRTPPTSSPPATAETPAASGSTGAAPAVSGLARAAPAPAKRGRRAVIDPATGQPINPESKPKPSSGDDPVGSAHSNGGQSRPPGPEADVPDAGSSAELSVRLIAPGLTREEPEVIDLRDQRRVPPAADIVPPASRQGEELIDIVGIGPKIADQLRQAGVVTLADLAGLDLDGPLPTSIEGLRGRLRQGDWVGQARRLTD</sequence>
<dbReference type="AlphaFoldDB" id="A0A936TDK8"/>
<protein>
    <recommendedName>
        <fullName evidence="5">Helix-hairpin-helix domain-containing protein</fullName>
    </recommendedName>
</protein>
<reference evidence="3 4" key="1">
    <citation type="submission" date="2020-10" db="EMBL/GenBank/DDBJ databases">
        <title>Connecting structure to function with the recovery of over 1000 high-quality activated sludge metagenome-assembled genomes encoding full-length rRNA genes using long-read sequencing.</title>
        <authorList>
            <person name="Singleton C.M."/>
            <person name="Petriglieri F."/>
            <person name="Kristensen J.M."/>
            <person name="Kirkegaard R.H."/>
            <person name="Michaelsen T.Y."/>
            <person name="Andersen M.H."/>
            <person name="Karst S.M."/>
            <person name="Dueholm M.S."/>
            <person name="Nielsen P.H."/>
            <person name="Albertsen M."/>
        </authorList>
    </citation>
    <scope>NUCLEOTIDE SEQUENCE [LARGE SCALE GENOMIC DNA]</scope>
    <source>
        <strain evidence="3">Lyne_18-Q3-R50-59_MAXAC.006</strain>
    </source>
</reference>
<feature type="region of interest" description="Disordered" evidence="1">
    <location>
        <begin position="32"/>
        <end position="54"/>
    </location>
</feature>
<dbReference type="Gene3D" id="1.10.150.20">
    <property type="entry name" value="5' to 3' exonuclease, C-terminal subdomain"/>
    <property type="match status" value="1"/>
</dbReference>
<proteinExistence type="predicted"/>
<keyword evidence="2" id="KW-1133">Transmembrane helix</keyword>
<evidence type="ECO:0000256" key="1">
    <source>
        <dbReference type="SAM" id="MobiDB-lite"/>
    </source>
</evidence>
<evidence type="ECO:0008006" key="5">
    <source>
        <dbReference type="Google" id="ProtNLM"/>
    </source>
</evidence>
<feature type="region of interest" description="Disordered" evidence="1">
    <location>
        <begin position="91"/>
        <end position="260"/>
    </location>
</feature>
<evidence type="ECO:0000256" key="2">
    <source>
        <dbReference type="SAM" id="Phobius"/>
    </source>
</evidence>